<dbReference type="OrthoDB" id="9803297at2"/>
<dbReference type="Proteomes" id="UP000284841">
    <property type="component" value="Unassembled WGS sequence"/>
</dbReference>
<evidence type="ECO:0000259" key="4">
    <source>
        <dbReference type="SMART" id="SM00839"/>
    </source>
</evidence>
<dbReference type="InterPro" id="IPR006095">
    <property type="entry name" value="Glu/Leu/Phe/Val/Trp_DH"/>
</dbReference>
<dbReference type="InterPro" id="IPR006097">
    <property type="entry name" value="Glu/Leu/Phe/Val/Trp_DH_dimer"/>
</dbReference>
<dbReference type="Pfam" id="PF02812">
    <property type="entry name" value="ELFV_dehydrog_N"/>
    <property type="match status" value="1"/>
</dbReference>
<comment type="caution">
    <text evidence="5">The sequence shown here is derived from an EMBL/GenBank/DDBJ whole genome shotgun (WGS) entry which is preliminary data.</text>
</comment>
<dbReference type="SUPFAM" id="SSF53223">
    <property type="entry name" value="Aminoacid dehydrogenase-like, N-terminal domain"/>
    <property type="match status" value="1"/>
</dbReference>
<dbReference type="PRINTS" id="PR00082">
    <property type="entry name" value="GLFDHDRGNASE"/>
</dbReference>
<comment type="similarity">
    <text evidence="1">Belongs to the Glu/Leu/Phe/Val dehydrogenases family.</text>
</comment>
<dbReference type="PANTHER" id="PTHR42722:SF1">
    <property type="entry name" value="VALINE DEHYDROGENASE"/>
    <property type="match status" value="1"/>
</dbReference>
<dbReference type="InterPro" id="IPR006096">
    <property type="entry name" value="Glu/Leu/Phe/Val/Trp_DH_C"/>
</dbReference>
<dbReference type="Gene3D" id="3.40.50.720">
    <property type="entry name" value="NAD(P)-binding Rossmann-like Domain"/>
    <property type="match status" value="1"/>
</dbReference>
<dbReference type="SMART" id="SM00839">
    <property type="entry name" value="ELFV_dehydrog"/>
    <property type="match status" value="1"/>
</dbReference>
<sequence length="444" mass="50685">MMRSLCTPMKAEGLTTLKIRYDWKKDQFWMEAMKQWEQDLDFSKYNKEFYVESILTEDVVYLNTKQVRALYKKYDLEDYLDEILDLIRQGRHFGIECYYNDKYNIRFMCHQHSRKLGVNNRLHATLAGGIRRHDVNEDEKEVIIDGLNLGRGMSFKNVAGNLAFGGCKTTVQMEELDLSNLEIMGFLGFAIDNCRTMTGPDMNFPTEMADVENANFSMNYTSGPNSPLGETGKPTAYGVYVTMKQAVRFKEGTDSLDGKTITLIGLGAVGWYLGEYLLQENVKLYIADLNQETAQKFIDENPGKDIEIVSLDEALYMDVDIVSPCAIGGILYDDNIPKLRCKMIWGSANNQLRASSQKEEIRIAKLLAERDILFQTEWWHNTAGVICGAQEYMEGENASYEKLTKVIDATMPKQTWDNLTKAEALGITPCENVYRTCQDVIYGR</sequence>
<dbReference type="SUPFAM" id="SSF51735">
    <property type="entry name" value="NAD(P)-binding Rossmann-fold domains"/>
    <property type="match status" value="1"/>
</dbReference>
<evidence type="ECO:0000313" key="5">
    <source>
        <dbReference type="EMBL" id="RHJ84646.1"/>
    </source>
</evidence>
<evidence type="ECO:0000256" key="2">
    <source>
        <dbReference type="ARBA" id="ARBA00023002"/>
    </source>
</evidence>
<keyword evidence="3" id="KW-0520">NAD</keyword>
<dbReference type="GO" id="GO:0016639">
    <property type="term" value="F:oxidoreductase activity, acting on the CH-NH2 group of donors, NAD or NADP as acceptor"/>
    <property type="evidence" value="ECO:0007669"/>
    <property type="project" value="InterPro"/>
</dbReference>
<evidence type="ECO:0000256" key="1">
    <source>
        <dbReference type="ARBA" id="ARBA00006382"/>
    </source>
</evidence>
<keyword evidence="6" id="KW-1185">Reference proteome</keyword>
<dbReference type="CDD" id="cd01075">
    <property type="entry name" value="NAD_bind_Leu_Phe_Val_DH"/>
    <property type="match status" value="1"/>
</dbReference>
<organism evidence="5 6">
    <name type="scientific">Emergencia timonensis</name>
    <dbReference type="NCBI Taxonomy" id="1776384"/>
    <lineage>
        <taxon>Bacteria</taxon>
        <taxon>Bacillati</taxon>
        <taxon>Bacillota</taxon>
        <taxon>Clostridia</taxon>
        <taxon>Peptostreptococcales</taxon>
        <taxon>Anaerovoracaceae</taxon>
        <taxon>Emergencia</taxon>
    </lineage>
</organism>
<evidence type="ECO:0000256" key="3">
    <source>
        <dbReference type="ARBA" id="ARBA00023027"/>
    </source>
</evidence>
<protein>
    <submittedName>
        <fullName evidence="5">Glu/Leu/Phe/Val dehydrogenase family protein</fullName>
    </submittedName>
</protein>
<dbReference type="RefSeq" id="WP_118336458.1">
    <property type="nucleotide sequence ID" value="NZ_AP025567.1"/>
</dbReference>
<reference evidence="5 6" key="1">
    <citation type="submission" date="2018-08" db="EMBL/GenBank/DDBJ databases">
        <title>A genome reference for cultivated species of the human gut microbiota.</title>
        <authorList>
            <person name="Zou Y."/>
            <person name="Xue W."/>
            <person name="Luo G."/>
        </authorList>
    </citation>
    <scope>NUCLEOTIDE SEQUENCE [LARGE SCALE GENOMIC DNA]</scope>
    <source>
        <strain evidence="5 6">AM07-24</strain>
    </source>
</reference>
<proteinExistence type="inferred from homology"/>
<dbReference type="InterPro" id="IPR016211">
    <property type="entry name" value="Glu/Phe/Leu/Val/Trp_DH_bac/arc"/>
</dbReference>
<dbReference type="InterPro" id="IPR046346">
    <property type="entry name" value="Aminoacid_DH-like_N_sf"/>
</dbReference>
<dbReference type="PANTHER" id="PTHR42722">
    <property type="entry name" value="LEUCINE DEHYDROGENASE"/>
    <property type="match status" value="1"/>
</dbReference>
<dbReference type="AlphaFoldDB" id="A0A415DVY1"/>
<gene>
    <name evidence="5" type="ORF">DW099_16875</name>
</gene>
<accession>A0A415DVY1</accession>
<dbReference type="InterPro" id="IPR036291">
    <property type="entry name" value="NAD(P)-bd_dom_sf"/>
</dbReference>
<feature type="domain" description="Glutamate/phenylalanine/leucine/valine/L-tryptophan dehydrogenase C-terminal" evidence="4">
    <location>
        <begin position="232"/>
        <end position="426"/>
    </location>
</feature>
<keyword evidence="2" id="KW-0560">Oxidoreductase</keyword>
<dbReference type="Gene3D" id="3.40.50.10860">
    <property type="entry name" value="Leucine Dehydrogenase, chain A, domain 1"/>
    <property type="match status" value="1"/>
</dbReference>
<dbReference type="GO" id="GO:0006520">
    <property type="term" value="P:amino acid metabolic process"/>
    <property type="evidence" value="ECO:0007669"/>
    <property type="project" value="InterPro"/>
</dbReference>
<name>A0A415DVY1_9FIRM</name>
<dbReference type="EMBL" id="QRMS01000006">
    <property type="protein sequence ID" value="RHJ84646.1"/>
    <property type="molecule type" value="Genomic_DNA"/>
</dbReference>
<evidence type="ECO:0000313" key="6">
    <source>
        <dbReference type="Proteomes" id="UP000284841"/>
    </source>
</evidence>
<dbReference type="STRING" id="1776384.GCA_900086585_01359"/>